<keyword evidence="4" id="KW-1185">Reference proteome</keyword>
<evidence type="ECO:0000313" key="4">
    <source>
        <dbReference type="Proteomes" id="UP001327225"/>
    </source>
</evidence>
<feature type="transmembrane region" description="Helical" evidence="2">
    <location>
        <begin position="288"/>
        <end position="308"/>
    </location>
</feature>
<gene>
    <name evidence="3" type="ORF">SHK19_01225</name>
</gene>
<evidence type="ECO:0000256" key="1">
    <source>
        <dbReference type="SAM" id="MobiDB-lite"/>
    </source>
</evidence>
<keyword evidence="2" id="KW-0812">Transmembrane</keyword>
<dbReference type="RefSeq" id="WP_322937626.1">
    <property type="nucleotide sequence ID" value="NZ_CP141059.1"/>
</dbReference>
<feature type="compositionally biased region" description="Low complexity" evidence="1">
    <location>
        <begin position="118"/>
        <end position="148"/>
    </location>
</feature>
<accession>A0ABZ0ZT87</accession>
<protein>
    <submittedName>
        <fullName evidence="3">Uncharacterized protein</fullName>
    </submittedName>
</protein>
<keyword evidence="2" id="KW-1133">Transmembrane helix</keyword>
<feature type="compositionally biased region" description="Acidic residues" evidence="1">
    <location>
        <begin position="84"/>
        <end position="95"/>
    </location>
</feature>
<dbReference type="EMBL" id="CP141059">
    <property type="protein sequence ID" value="WQQ26867.1"/>
    <property type="molecule type" value="Genomic_DNA"/>
</dbReference>
<dbReference type="Proteomes" id="UP001327225">
    <property type="component" value="Chromosome"/>
</dbReference>
<feature type="compositionally biased region" description="Polar residues" evidence="1">
    <location>
        <begin position="27"/>
        <end position="36"/>
    </location>
</feature>
<feature type="region of interest" description="Disordered" evidence="1">
    <location>
        <begin position="1"/>
        <end position="174"/>
    </location>
</feature>
<feature type="transmembrane region" description="Helical" evidence="2">
    <location>
        <begin position="236"/>
        <end position="254"/>
    </location>
</feature>
<evidence type="ECO:0000256" key="2">
    <source>
        <dbReference type="SAM" id="Phobius"/>
    </source>
</evidence>
<proteinExistence type="predicted"/>
<evidence type="ECO:0000313" key="3">
    <source>
        <dbReference type="EMBL" id="WQQ26867.1"/>
    </source>
</evidence>
<feature type="compositionally biased region" description="Pro residues" evidence="1">
    <location>
        <begin position="105"/>
        <end position="117"/>
    </location>
</feature>
<feature type="transmembrane region" description="Helical" evidence="2">
    <location>
        <begin position="195"/>
        <end position="216"/>
    </location>
</feature>
<feature type="compositionally biased region" description="Basic and acidic residues" evidence="1">
    <location>
        <begin position="1"/>
        <end position="10"/>
    </location>
</feature>
<feature type="compositionally biased region" description="Acidic residues" evidence="1">
    <location>
        <begin position="46"/>
        <end position="69"/>
    </location>
</feature>
<sequence length="319" mass="32869">MSDEQDKLKLSLEPPKLFGRKKKSDAMGTSKSTSPAPATGQPPASDESEPPDEEATAEVVEETQAEELESAPSEPAPAGPAEPVAEDDEESEPVDDVVTPEPEPEPAPVPEPEPGPAPQKAAKPALAAKATPAAKTAPVQPAAKKPAATSGAVARTPVRPRAKLAPDIEPEPLTRIDEEDAEIAAHADEPPLLPLYPAAAVTGAVVGAGMVLLIWLSLRGCEAVRDTSSCTGGPGFLLLVATFVVCVLLGSALLKVFSIPDPGSSSFLAVGLVAVVALLFLIDVLDHWSMLIVIPVVGVGGFLASVWITKTFVDDTDTG</sequence>
<feature type="transmembrane region" description="Helical" evidence="2">
    <location>
        <begin position="266"/>
        <end position="282"/>
    </location>
</feature>
<name>A0ABZ0ZT87_9ACTN</name>
<reference evidence="4" key="1">
    <citation type="submission" date="2023-12" db="EMBL/GenBank/DDBJ databases">
        <title>Novel species in genus Nocardioides.</title>
        <authorList>
            <person name="Zhou H."/>
        </authorList>
    </citation>
    <scope>NUCLEOTIDE SEQUENCE [LARGE SCALE GENOMIC DNA]</scope>
    <source>
        <strain evidence="4">HM61</strain>
    </source>
</reference>
<organism evidence="3 4">
    <name type="scientific">Nocardioides bizhenqiangii</name>
    <dbReference type="NCBI Taxonomy" id="3095076"/>
    <lineage>
        <taxon>Bacteria</taxon>
        <taxon>Bacillati</taxon>
        <taxon>Actinomycetota</taxon>
        <taxon>Actinomycetes</taxon>
        <taxon>Propionibacteriales</taxon>
        <taxon>Nocardioidaceae</taxon>
        <taxon>Nocardioides</taxon>
    </lineage>
</organism>
<keyword evidence="2" id="KW-0472">Membrane</keyword>